<evidence type="ECO:0000313" key="6">
    <source>
        <dbReference type="Proteomes" id="UP000442990"/>
    </source>
</evidence>
<evidence type="ECO:0000313" key="5">
    <source>
        <dbReference type="EMBL" id="KAB1987448.1"/>
    </source>
</evidence>
<evidence type="ECO:0000256" key="1">
    <source>
        <dbReference type="ARBA" id="ARBA00022553"/>
    </source>
</evidence>
<feature type="compositionally biased region" description="Polar residues" evidence="3">
    <location>
        <begin position="310"/>
        <end position="321"/>
    </location>
</feature>
<feature type="domain" description="Response regulatory" evidence="4">
    <location>
        <begin position="95"/>
        <end position="212"/>
    </location>
</feature>
<feature type="modified residue" description="4-aspartylphosphate" evidence="2">
    <location>
        <position position="144"/>
    </location>
</feature>
<name>A0A7J5DF02_9ACTN</name>
<dbReference type="PROSITE" id="PS50110">
    <property type="entry name" value="RESPONSE_REGULATORY"/>
    <property type="match status" value="1"/>
</dbReference>
<evidence type="ECO:0000256" key="2">
    <source>
        <dbReference type="PROSITE-ProRule" id="PRU00169"/>
    </source>
</evidence>
<proteinExistence type="predicted"/>
<gene>
    <name evidence="5" type="ORF">F8144_17110</name>
</gene>
<evidence type="ECO:0000259" key="4">
    <source>
        <dbReference type="PROSITE" id="PS50110"/>
    </source>
</evidence>
<dbReference type="EMBL" id="WBKG01000013">
    <property type="protein sequence ID" value="KAB1987448.1"/>
    <property type="molecule type" value="Genomic_DNA"/>
</dbReference>
<organism evidence="5 6">
    <name type="scientific">Streptomyces triticiradicis</name>
    <dbReference type="NCBI Taxonomy" id="2651189"/>
    <lineage>
        <taxon>Bacteria</taxon>
        <taxon>Bacillati</taxon>
        <taxon>Actinomycetota</taxon>
        <taxon>Actinomycetes</taxon>
        <taxon>Kitasatosporales</taxon>
        <taxon>Streptomycetaceae</taxon>
        <taxon>Streptomyces</taxon>
    </lineage>
</organism>
<dbReference type="AlphaFoldDB" id="A0A7J5DF02"/>
<dbReference type="Pfam" id="PF00072">
    <property type="entry name" value="Response_reg"/>
    <property type="match status" value="1"/>
</dbReference>
<dbReference type="SMART" id="SM00448">
    <property type="entry name" value="REC"/>
    <property type="match status" value="1"/>
</dbReference>
<dbReference type="SUPFAM" id="SSF52172">
    <property type="entry name" value="CheY-like"/>
    <property type="match status" value="1"/>
</dbReference>
<dbReference type="PANTHER" id="PTHR44591:SF3">
    <property type="entry name" value="RESPONSE REGULATORY DOMAIN-CONTAINING PROTEIN"/>
    <property type="match status" value="1"/>
</dbReference>
<dbReference type="InterPro" id="IPR001789">
    <property type="entry name" value="Sig_transdc_resp-reg_receiver"/>
</dbReference>
<feature type="region of interest" description="Disordered" evidence="3">
    <location>
        <begin position="41"/>
        <end position="87"/>
    </location>
</feature>
<comment type="caution">
    <text evidence="5">The sequence shown here is derived from an EMBL/GenBank/DDBJ whole genome shotgun (WGS) entry which is preliminary data.</text>
</comment>
<feature type="region of interest" description="Disordered" evidence="3">
    <location>
        <begin position="298"/>
        <end position="330"/>
    </location>
</feature>
<dbReference type="InterPro" id="IPR011006">
    <property type="entry name" value="CheY-like_superfamily"/>
</dbReference>
<dbReference type="GO" id="GO:0000160">
    <property type="term" value="P:phosphorelay signal transduction system"/>
    <property type="evidence" value="ECO:0007669"/>
    <property type="project" value="InterPro"/>
</dbReference>
<accession>A0A7J5DF02</accession>
<keyword evidence="1 2" id="KW-0597">Phosphoprotein</keyword>
<dbReference type="Gene3D" id="3.40.50.2300">
    <property type="match status" value="1"/>
</dbReference>
<dbReference type="InterPro" id="IPR050595">
    <property type="entry name" value="Bact_response_regulator"/>
</dbReference>
<reference evidence="5 6" key="1">
    <citation type="submission" date="2019-09" db="EMBL/GenBank/DDBJ databases">
        <title>Isolation and identification of active actinomycetes.</title>
        <authorList>
            <person name="Yu Z."/>
            <person name="Han C."/>
            <person name="Yu B."/>
        </authorList>
    </citation>
    <scope>NUCLEOTIDE SEQUENCE [LARGE SCALE GENOMIC DNA]</scope>
    <source>
        <strain evidence="5 6">NEAU-H2</strain>
    </source>
</reference>
<evidence type="ECO:0000256" key="3">
    <source>
        <dbReference type="SAM" id="MobiDB-lite"/>
    </source>
</evidence>
<keyword evidence="6" id="KW-1185">Reference proteome</keyword>
<sequence>MTDDATTPHDALDKALSDTEAAVGQALDGVFNPRAGLEQIKQRIRHITPPPANDVTTAAPPRQERPARTAPPAPSRPSERPLRPSRPRVLQTKAKILLVDDRPENLLALEAVLSALDQTLVRASSGEEALKALLTDDFAVILLDVQMPGMDGFETAAHIKRRERTRDVPIIFLSAVNHGPHNTFRGYAAGAVDYIPKPFDPWALRAKVTVFVELHMKNVQLREQAALLRLELEDSSAAGVAVRPDGLLAELSARLAAVEDEAEAITKQLDDASTGATRSLTADRLEQRIQRLRQALDALEHEAPGDAATLPSQDWADSSSALHAPGDGSR</sequence>
<dbReference type="PANTHER" id="PTHR44591">
    <property type="entry name" value="STRESS RESPONSE REGULATOR PROTEIN 1"/>
    <property type="match status" value="1"/>
</dbReference>
<dbReference type="Proteomes" id="UP000442990">
    <property type="component" value="Unassembled WGS sequence"/>
</dbReference>
<protein>
    <submittedName>
        <fullName evidence="5">Response regulator</fullName>
    </submittedName>
</protein>